<dbReference type="InterPro" id="IPR048333">
    <property type="entry name" value="HA2_WH"/>
</dbReference>
<evidence type="ECO:0000256" key="2">
    <source>
        <dbReference type="ARBA" id="ARBA00012552"/>
    </source>
</evidence>
<feature type="domain" description="Helicase C-terminal" evidence="11">
    <location>
        <begin position="548"/>
        <end position="726"/>
    </location>
</feature>
<feature type="compositionally biased region" description="Low complexity" evidence="9">
    <location>
        <begin position="119"/>
        <end position="128"/>
    </location>
</feature>
<dbReference type="EC" id="3.6.4.13" evidence="2"/>
<dbReference type="InterPro" id="IPR011709">
    <property type="entry name" value="DEAD-box_helicase_OB_fold"/>
</dbReference>
<dbReference type="GO" id="GO:0005730">
    <property type="term" value="C:nucleolus"/>
    <property type="evidence" value="ECO:0007669"/>
    <property type="project" value="TreeGrafter"/>
</dbReference>
<keyword evidence="8" id="KW-0175">Coiled coil</keyword>
<evidence type="ECO:0000256" key="4">
    <source>
        <dbReference type="ARBA" id="ARBA00022801"/>
    </source>
</evidence>
<evidence type="ECO:0000256" key="1">
    <source>
        <dbReference type="ARBA" id="ARBA00008792"/>
    </source>
</evidence>
<dbReference type="PANTHER" id="PTHR18934:SF99">
    <property type="entry name" value="ATP-DEPENDENT RNA HELICASE DHX37-RELATED"/>
    <property type="match status" value="1"/>
</dbReference>
<dbReference type="SUPFAM" id="SSF52540">
    <property type="entry name" value="P-loop containing nucleoside triphosphate hydrolases"/>
    <property type="match status" value="1"/>
</dbReference>
<dbReference type="WBParaSite" id="ACRNAN_scaffold773.g18090.t1">
    <property type="protein sequence ID" value="ACRNAN_scaffold773.g18090.t1"/>
    <property type="gene ID" value="ACRNAN_scaffold773.g18090"/>
</dbReference>
<evidence type="ECO:0000256" key="9">
    <source>
        <dbReference type="SAM" id="MobiDB-lite"/>
    </source>
</evidence>
<dbReference type="PANTHER" id="PTHR18934">
    <property type="entry name" value="ATP-DEPENDENT RNA HELICASE"/>
    <property type="match status" value="1"/>
</dbReference>
<feature type="coiled-coil region" evidence="8">
    <location>
        <begin position="204"/>
        <end position="232"/>
    </location>
</feature>
<dbReference type="FunFam" id="3.40.50.300:FF:000637">
    <property type="entry name" value="ATP-dependent RNA helicase DHX37/DHR1"/>
    <property type="match status" value="1"/>
</dbReference>
<feature type="region of interest" description="Disordered" evidence="9">
    <location>
        <begin position="542"/>
        <end position="564"/>
    </location>
</feature>
<evidence type="ECO:0000313" key="12">
    <source>
        <dbReference type="Proteomes" id="UP000887540"/>
    </source>
</evidence>
<dbReference type="Pfam" id="PF00271">
    <property type="entry name" value="Helicase_C"/>
    <property type="match status" value="1"/>
</dbReference>
<evidence type="ECO:0000256" key="8">
    <source>
        <dbReference type="SAM" id="Coils"/>
    </source>
</evidence>
<dbReference type="AlphaFoldDB" id="A0A914EEH4"/>
<comment type="catalytic activity">
    <reaction evidence="7">
        <text>ATP + H2O = ADP + phosphate + H(+)</text>
        <dbReference type="Rhea" id="RHEA:13065"/>
        <dbReference type="ChEBI" id="CHEBI:15377"/>
        <dbReference type="ChEBI" id="CHEBI:15378"/>
        <dbReference type="ChEBI" id="CHEBI:30616"/>
        <dbReference type="ChEBI" id="CHEBI:43474"/>
        <dbReference type="ChEBI" id="CHEBI:456216"/>
        <dbReference type="EC" id="3.6.4.13"/>
    </reaction>
</comment>
<dbReference type="Gene3D" id="1.20.120.1080">
    <property type="match status" value="1"/>
</dbReference>
<proteinExistence type="inferred from homology"/>
<evidence type="ECO:0000256" key="5">
    <source>
        <dbReference type="ARBA" id="ARBA00022806"/>
    </source>
</evidence>
<feature type="region of interest" description="Disordered" evidence="9">
    <location>
        <begin position="40"/>
        <end position="106"/>
    </location>
</feature>
<feature type="domain" description="Helicase ATP-binding" evidence="10">
    <location>
        <begin position="273"/>
        <end position="439"/>
    </location>
</feature>
<dbReference type="Gene3D" id="3.40.50.300">
    <property type="entry name" value="P-loop containing nucleotide triphosphate hydrolases"/>
    <property type="match status" value="3"/>
</dbReference>
<keyword evidence="3" id="KW-0547">Nucleotide-binding</keyword>
<dbReference type="Pfam" id="PF07717">
    <property type="entry name" value="OB_NTP_bind"/>
    <property type="match status" value="1"/>
</dbReference>
<dbReference type="InterPro" id="IPR007502">
    <property type="entry name" value="Helicase-assoc_dom"/>
</dbReference>
<dbReference type="Pfam" id="PF04408">
    <property type="entry name" value="WHD_HA2"/>
    <property type="match status" value="1"/>
</dbReference>
<dbReference type="Proteomes" id="UP000887540">
    <property type="component" value="Unplaced"/>
</dbReference>
<dbReference type="InterPro" id="IPR001650">
    <property type="entry name" value="Helicase_C-like"/>
</dbReference>
<keyword evidence="6" id="KW-0067">ATP-binding</keyword>
<evidence type="ECO:0000313" key="13">
    <source>
        <dbReference type="WBParaSite" id="ACRNAN_scaffold773.g18090.t1"/>
    </source>
</evidence>
<dbReference type="GO" id="GO:0003723">
    <property type="term" value="F:RNA binding"/>
    <property type="evidence" value="ECO:0007669"/>
    <property type="project" value="TreeGrafter"/>
</dbReference>
<dbReference type="InterPro" id="IPR027417">
    <property type="entry name" value="P-loop_NTPase"/>
</dbReference>
<sequence length="1155" mass="132626">MSKVAKKRKTPHSLLVLDAETFKTNEYITSTDPSNALILPAKKKKKLRKSDTAASSEIPPEKKINRKKKEKYENRLKQKLEKVSKTKQKELKKLTERKQKKETRESLFESLAQYQLDSSSLKKLTSSSHMQDKEKLEKVETEKNQNFPSKLRSLTGKQLKQANEKVIAQQNYYETDSESEEEDSKMQILDEVKQEEIPEIEIVSQNFKEKMKEENEKRRKEESLKKKQLDEAYEKFMATLEKIKGSTIGVERTHELQAQRSKLPIFAEEQPIVEAINENSVVIVHGETGSGKTTQIPQFLYEAGYTSNGHLIGITEPRRVAAISMARRVGEELNQPEIVSYQIRFEGNRTDATKILFMTDGVLLKELQMDIQLAKYSVIIIDEAHERSMYSDVLIGLLSRICMLRAQQGFPLKLIIMSATLRVEDFTQKRLFPSTIPKLISVESRQFPVTIHFERRTPVDYLEAAYKKVCKIHEKLPEGAILVFLTGQLEVRKFMQWAMSRYSMRKSKKGERKRQKMLIKHSNEVKQVVDVEEFGVSDSLANFDDTKPRNSDLPANDSEDRTANLDEDGVLGYEFEDDLEDELFENNLPPPPAEIAPLYCLPLYSLLSSEKQRRVFEPVPDGCRLCVVATNVAETSLTIPNIRYVVDTGKEKRREHDPITGVSQFNVGWASQASAGQRSGRAGRVREGHAYRLYSSAVFEEFAKFSQPEILNKPVEQLVLHLKSMNIVKVANFPFPTVPNLDQIEDAEKKLIRLGALEMNVKNKQKEARITQLGRTLSMFPLSPQFAKILVMANQHKLLPYAVCLVSILSVREPMISVVSIRGMDSADTQQKMAEMLKQRRSWCGLGQGRRLGDLMVLLRAIGAADFEQMNQNECEKLGLRFKAMQEIRKMRRQLVNLINASCSLKEDLAIDTKMAPPTEEQAKMLRQILVACLSDQIAKRVDRSIANEEIPKGAYQSQKLEGHIFIDATSILYQEEPDFVLYQEIVQVQNRKCMQTVCAVEQEWLPKLAESYCNFQVVEDLEPKYDSKIGKVVQKCKVTFSERAWPLGEADRPMENNILLYKHFAKFLLSGKICPKLEKYTPLLLASPATMTKQWAHLQKRTEALINALVEYEVTSFEKLVEIWKKKSDFLLEEFQMWLPQKLHDQVHLEWPPI</sequence>
<dbReference type="InterPro" id="IPR003593">
    <property type="entry name" value="AAA+_ATPase"/>
</dbReference>
<keyword evidence="5" id="KW-0347">Helicase</keyword>
<dbReference type="SMART" id="SM00847">
    <property type="entry name" value="HA2"/>
    <property type="match status" value="1"/>
</dbReference>
<dbReference type="PROSITE" id="PS51192">
    <property type="entry name" value="HELICASE_ATP_BIND_1"/>
    <property type="match status" value="1"/>
</dbReference>
<name>A0A914EEH4_9BILA</name>
<dbReference type="SMART" id="SM00487">
    <property type="entry name" value="DEXDc"/>
    <property type="match status" value="1"/>
</dbReference>
<dbReference type="CDD" id="cd17982">
    <property type="entry name" value="DEXHc_DHX37"/>
    <property type="match status" value="1"/>
</dbReference>
<comment type="similarity">
    <text evidence="1">Belongs to the DEAD box helicase family. DEAH subfamily.</text>
</comment>
<dbReference type="GO" id="GO:0005524">
    <property type="term" value="F:ATP binding"/>
    <property type="evidence" value="ECO:0007669"/>
    <property type="project" value="UniProtKB-KW"/>
</dbReference>
<dbReference type="GO" id="GO:0000462">
    <property type="term" value="P:maturation of SSU-rRNA from tricistronic rRNA transcript (SSU-rRNA, 5.8S rRNA, LSU-rRNA)"/>
    <property type="evidence" value="ECO:0007669"/>
    <property type="project" value="TreeGrafter"/>
</dbReference>
<dbReference type="GO" id="GO:0016787">
    <property type="term" value="F:hydrolase activity"/>
    <property type="evidence" value="ECO:0007669"/>
    <property type="project" value="UniProtKB-KW"/>
</dbReference>
<evidence type="ECO:0000259" key="11">
    <source>
        <dbReference type="PROSITE" id="PS51194"/>
    </source>
</evidence>
<feature type="region of interest" description="Disordered" evidence="9">
    <location>
        <begin position="119"/>
        <end position="152"/>
    </location>
</feature>
<dbReference type="Pfam" id="PF00270">
    <property type="entry name" value="DEAD"/>
    <property type="match status" value="1"/>
</dbReference>
<keyword evidence="4" id="KW-0378">Hydrolase</keyword>
<dbReference type="InterPro" id="IPR056371">
    <property type="entry name" value="DHX37-like_C"/>
</dbReference>
<evidence type="ECO:0000256" key="3">
    <source>
        <dbReference type="ARBA" id="ARBA00022741"/>
    </source>
</evidence>
<protein>
    <recommendedName>
        <fullName evidence="2">RNA helicase</fullName>
        <ecNumber evidence="2">3.6.4.13</ecNumber>
    </recommendedName>
</protein>
<dbReference type="PROSITE" id="PS00690">
    <property type="entry name" value="DEAH_ATP_HELICASE"/>
    <property type="match status" value="1"/>
</dbReference>
<keyword evidence="12" id="KW-1185">Reference proteome</keyword>
<dbReference type="SMART" id="SM00490">
    <property type="entry name" value="HELICc"/>
    <property type="match status" value="1"/>
</dbReference>
<dbReference type="InterPro" id="IPR002464">
    <property type="entry name" value="DNA/RNA_helicase_DEAH_CS"/>
</dbReference>
<dbReference type="Pfam" id="PF21010">
    <property type="entry name" value="HA2_C"/>
    <property type="match status" value="1"/>
</dbReference>
<organism evidence="12 13">
    <name type="scientific">Acrobeloides nanus</name>
    <dbReference type="NCBI Taxonomy" id="290746"/>
    <lineage>
        <taxon>Eukaryota</taxon>
        <taxon>Metazoa</taxon>
        <taxon>Ecdysozoa</taxon>
        <taxon>Nematoda</taxon>
        <taxon>Chromadorea</taxon>
        <taxon>Rhabditida</taxon>
        <taxon>Tylenchina</taxon>
        <taxon>Cephalobomorpha</taxon>
        <taxon>Cephaloboidea</taxon>
        <taxon>Cephalobidae</taxon>
        <taxon>Acrobeloides</taxon>
    </lineage>
</organism>
<feature type="compositionally biased region" description="Basic and acidic residues" evidence="9">
    <location>
        <begin position="70"/>
        <end position="106"/>
    </location>
</feature>
<accession>A0A914EEH4</accession>
<evidence type="ECO:0000259" key="10">
    <source>
        <dbReference type="PROSITE" id="PS51192"/>
    </source>
</evidence>
<dbReference type="SMART" id="SM00382">
    <property type="entry name" value="AAA"/>
    <property type="match status" value="1"/>
</dbReference>
<evidence type="ECO:0000256" key="6">
    <source>
        <dbReference type="ARBA" id="ARBA00022840"/>
    </source>
</evidence>
<reference evidence="13" key="1">
    <citation type="submission" date="2022-11" db="UniProtKB">
        <authorList>
            <consortium name="WormBaseParasite"/>
        </authorList>
    </citation>
    <scope>IDENTIFICATION</scope>
</reference>
<evidence type="ECO:0000256" key="7">
    <source>
        <dbReference type="ARBA" id="ARBA00047984"/>
    </source>
</evidence>
<dbReference type="CDD" id="cd18791">
    <property type="entry name" value="SF2_C_RHA"/>
    <property type="match status" value="1"/>
</dbReference>
<dbReference type="InterPro" id="IPR014001">
    <property type="entry name" value="Helicase_ATP-bd"/>
</dbReference>
<dbReference type="GO" id="GO:0003724">
    <property type="term" value="F:RNA helicase activity"/>
    <property type="evidence" value="ECO:0007669"/>
    <property type="project" value="UniProtKB-EC"/>
</dbReference>
<dbReference type="Pfam" id="PF23362">
    <property type="entry name" value="DHX37_C"/>
    <property type="match status" value="1"/>
</dbReference>
<dbReference type="PROSITE" id="PS51194">
    <property type="entry name" value="HELICASE_CTER"/>
    <property type="match status" value="1"/>
</dbReference>
<feature type="compositionally biased region" description="Basic and acidic residues" evidence="9">
    <location>
        <begin position="130"/>
        <end position="143"/>
    </location>
</feature>
<dbReference type="InterPro" id="IPR011545">
    <property type="entry name" value="DEAD/DEAH_box_helicase_dom"/>
</dbReference>